<keyword evidence="8" id="KW-1185">Reference proteome</keyword>
<evidence type="ECO:0000313" key="8">
    <source>
        <dbReference type="Proteomes" id="UP000184073"/>
    </source>
</evidence>
<keyword evidence="3" id="KW-0436">Ligase</keyword>
<dbReference type="Pfam" id="PF00550">
    <property type="entry name" value="PP-binding"/>
    <property type="match status" value="1"/>
</dbReference>
<comment type="similarity">
    <text evidence="5">Belongs to the NRP synthetase family.</text>
</comment>
<dbReference type="PANTHER" id="PTHR45527">
    <property type="entry name" value="NONRIBOSOMAL PEPTIDE SYNTHETASE"/>
    <property type="match status" value="1"/>
</dbReference>
<dbReference type="CDD" id="cd19545">
    <property type="entry name" value="FUM14_C_NRPS-like"/>
    <property type="match status" value="1"/>
</dbReference>
<name>A0A1L9PWR5_ASPVE</name>
<keyword evidence="4" id="KW-0843">Virulence</keyword>
<evidence type="ECO:0000256" key="2">
    <source>
        <dbReference type="ARBA" id="ARBA00022553"/>
    </source>
</evidence>
<proteinExistence type="inferred from homology"/>
<dbReference type="Gene3D" id="3.30.559.10">
    <property type="entry name" value="Chloramphenicol acetyltransferase-like domain"/>
    <property type="match status" value="3"/>
</dbReference>
<evidence type="ECO:0000256" key="5">
    <source>
        <dbReference type="ARBA" id="ARBA00029454"/>
    </source>
</evidence>
<dbReference type="PROSITE" id="PS00455">
    <property type="entry name" value="AMP_BINDING"/>
    <property type="match status" value="2"/>
</dbReference>
<dbReference type="InterPro" id="IPR020845">
    <property type="entry name" value="AMP-binding_CS"/>
</dbReference>
<dbReference type="Gene3D" id="3.40.50.12780">
    <property type="entry name" value="N-terminal domain of ligase-like"/>
    <property type="match status" value="2"/>
</dbReference>
<dbReference type="InterPro" id="IPR042099">
    <property type="entry name" value="ANL_N_sf"/>
</dbReference>
<dbReference type="Proteomes" id="UP000184073">
    <property type="component" value="Unassembled WGS sequence"/>
</dbReference>
<dbReference type="GO" id="GO:0016874">
    <property type="term" value="F:ligase activity"/>
    <property type="evidence" value="ECO:0007669"/>
    <property type="project" value="UniProtKB-KW"/>
</dbReference>
<dbReference type="EMBL" id="KV878134">
    <property type="protein sequence ID" value="OJJ05979.1"/>
    <property type="molecule type" value="Genomic_DNA"/>
</dbReference>
<dbReference type="PROSITE" id="PS50075">
    <property type="entry name" value="CARRIER"/>
    <property type="match status" value="1"/>
</dbReference>
<feature type="domain" description="Carrier" evidence="6">
    <location>
        <begin position="1973"/>
        <end position="2049"/>
    </location>
</feature>
<dbReference type="CDD" id="cd05918">
    <property type="entry name" value="A_NRPS_SidN3_like"/>
    <property type="match status" value="2"/>
</dbReference>
<evidence type="ECO:0000256" key="1">
    <source>
        <dbReference type="ARBA" id="ARBA00022450"/>
    </source>
</evidence>
<evidence type="ECO:0000259" key="6">
    <source>
        <dbReference type="PROSITE" id="PS50075"/>
    </source>
</evidence>
<dbReference type="RefSeq" id="XP_040671741.1">
    <property type="nucleotide sequence ID" value="XM_040818070.1"/>
</dbReference>
<gene>
    <name evidence="7" type="ORF">ASPVEDRAFT_874647</name>
</gene>
<dbReference type="FunFam" id="3.40.50.12780:FF:000012">
    <property type="entry name" value="Non-ribosomal peptide synthetase"/>
    <property type="match status" value="1"/>
</dbReference>
<dbReference type="Pfam" id="PF13193">
    <property type="entry name" value="AMP-binding_C"/>
    <property type="match status" value="1"/>
</dbReference>
<dbReference type="SUPFAM" id="SSF52777">
    <property type="entry name" value="CoA-dependent acyltransferases"/>
    <property type="match status" value="6"/>
</dbReference>
<protein>
    <recommendedName>
        <fullName evidence="6">Carrier domain-containing protein</fullName>
    </recommendedName>
</protein>
<dbReference type="GO" id="GO:0005737">
    <property type="term" value="C:cytoplasm"/>
    <property type="evidence" value="ECO:0007669"/>
    <property type="project" value="TreeGrafter"/>
</dbReference>
<dbReference type="VEuPathDB" id="FungiDB:ASPVEDRAFT_874647"/>
<dbReference type="InterPro" id="IPR001242">
    <property type="entry name" value="Condensation_dom"/>
</dbReference>
<dbReference type="GO" id="GO:0043041">
    <property type="term" value="P:amino acid activation for nonribosomal peptide biosynthetic process"/>
    <property type="evidence" value="ECO:0007669"/>
    <property type="project" value="TreeGrafter"/>
</dbReference>
<dbReference type="InterPro" id="IPR036736">
    <property type="entry name" value="ACP-like_sf"/>
</dbReference>
<dbReference type="STRING" id="1036611.A0A1L9PWR5"/>
<dbReference type="FunFam" id="3.30.300.30:FF:000015">
    <property type="entry name" value="Nonribosomal peptide synthase SidD"/>
    <property type="match status" value="1"/>
</dbReference>
<dbReference type="SUPFAM" id="SSF56801">
    <property type="entry name" value="Acetyl-CoA synthetase-like"/>
    <property type="match status" value="2"/>
</dbReference>
<reference evidence="8" key="1">
    <citation type="journal article" date="2017" name="Genome Biol.">
        <title>Comparative genomics reveals high biological diversity and specific adaptations in the industrially and medically important fungal genus Aspergillus.</title>
        <authorList>
            <person name="de Vries R.P."/>
            <person name="Riley R."/>
            <person name="Wiebenga A."/>
            <person name="Aguilar-Osorio G."/>
            <person name="Amillis S."/>
            <person name="Uchima C.A."/>
            <person name="Anderluh G."/>
            <person name="Asadollahi M."/>
            <person name="Askin M."/>
            <person name="Barry K."/>
            <person name="Battaglia E."/>
            <person name="Bayram O."/>
            <person name="Benocci T."/>
            <person name="Braus-Stromeyer S.A."/>
            <person name="Caldana C."/>
            <person name="Canovas D."/>
            <person name="Cerqueira G.C."/>
            <person name="Chen F."/>
            <person name="Chen W."/>
            <person name="Choi C."/>
            <person name="Clum A."/>
            <person name="Dos Santos R.A."/>
            <person name="Damasio A.R."/>
            <person name="Diallinas G."/>
            <person name="Emri T."/>
            <person name="Fekete E."/>
            <person name="Flipphi M."/>
            <person name="Freyberg S."/>
            <person name="Gallo A."/>
            <person name="Gournas C."/>
            <person name="Habgood R."/>
            <person name="Hainaut M."/>
            <person name="Harispe M.L."/>
            <person name="Henrissat B."/>
            <person name="Hilden K.S."/>
            <person name="Hope R."/>
            <person name="Hossain A."/>
            <person name="Karabika E."/>
            <person name="Karaffa L."/>
            <person name="Karanyi Z."/>
            <person name="Krasevec N."/>
            <person name="Kuo A."/>
            <person name="Kusch H."/>
            <person name="LaButti K."/>
            <person name="Lagendijk E.L."/>
            <person name="Lapidus A."/>
            <person name="Levasseur A."/>
            <person name="Lindquist E."/>
            <person name="Lipzen A."/>
            <person name="Logrieco A.F."/>
            <person name="MacCabe A."/>
            <person name="Maekelae M.R."/>
            <person name="Malavazi I."/>
            <person name="Melin P."/>
            <person name="Meyer V."/>
            <person name="Mielnichuk N."/>
            <person name="Miskei M."/>
            <person name="Molnar A.P."/>
            <person name="Mule G."/>
            <person name="Ngan C.Y."/>
            <person name="Orejas M."/>
            <person name="Orosz E."/>
            <person name="Ouedraogo J.P."/>
            <person name="Overkamp K.M."/>
            <person name="Park H.-S."/>
            <person name="Perrone G."/>
            <person name="Piumi F."/>
            <person name="Punt P.J."/>
            <person name="Ram A.F."/>
            <person name="Ramon A."/>
            <person name="Rauscher S."/>
            <person name="Record E."/>
            <person name="Riano-Pachon D.M."/>
            <person name="Robert V."/>
            <person name="Roehrig J."/>
            <person name="Ruller R."/>
            <person name="Salamov A."/>
            <person name="Salih N.S."/>
            <person name="Samson R.A."/>
            <person name="Sandor E."/>
            <person name="Sanguinetti M."/>
            <person name="Schuetze T."/>
            <person name="Sepcic K."/>
            <person name="Shelest E."/>
            <person name="Sherlock G."/>
            <person name="Sophianopoulou V."/>
            <person name="Squina F.M."/>
            <person name="Sun H."/>
            <person name="Susca A."/>
            <person name="Todd R.B."/>
            <person name="Tsang A."/>
            <person name="Unkles S.E."/>
            <person name="van de Wiele N."/>
            <person name="van Rossen-Uffink D."/>
            <person name="Oliveira J.V."/>
            <person name="Vesth T.C."/>
            <person name="Visser J."/>
            <person name="Yu J.-H."/>
            <person name="Zhou M."/>
            <person name="Andersen M.R."/>
            <person name="Archer D.B."/>
            <person name="Baker S.E."/>
            <person name="Benoit I."/>
            <person name="Brakhage A.A."/>
            <person name="Braus G.H."/>
            <person name="Fischer R."/>
            <person name="Frisvad J.C."/>
            <person name="Goldman G.H."/>
            <person name="Houbraken J."/>
            <person name="Oakley B."/>
            <person name="Pocsi I."/>
            <person name="Scazzocchio C."/>
            <person name="Seiboth B."/>
            <person name="vanKuyk P.A."/>
            <person name="Wortman J."/>
            <person name="Dyer P.S."/>
            <person name="Grigoriev I.V."/>
        </authorList>
    </citation>
    <scope>NUCLEOTIDE SEQUENCE [LARGE SCALE GENOMIC DNA]</scope>
    <source>
        <strain evidence="8">CBS 583.65</strain>
    </source>
</reference>
<dbReference type="InterPro" id="IPR010071">
    <property type="entry name" value="AA_adenyl_dom"/>
</dbReference>
<keyword evidence="2" id="KW-0597">Phosphoprotein</keyword>
<evidence type="ECO:0000256" key="3">
    <source>
        <dbReference type="ARBA" id="ARBA00022598"/>
    </source>
</evidence>
<dbReference type="Gene3D" id="3.30.559.30">
    <property type="entry name" value="Nonribosomal peptide synthetase, condensation domain"/>
    <property type="match status" value="3"/>
</dbReference>
<dbReference type="Gene3D" id="3.30.300.30">
    <property type="match status" value="2"/>
</dbReference>
<dbReference type="OrthoDB" id="416786at2759"/>
<sequence>MAAIEHRNIDLWSTDPFRQVEFLNEPQDNYFEDAISAADDVETEIPASRAQVQILQDDTLQWCQISLVLPRSPPPTLDQIQWTWKALTSHHACLRTVLHVDTQSGNVYQRVLLRGSQVEAIEDPTWTPQSSVPSTPGVCGMLTGDQARLTVYRYPLSPHHRVTLHVHRAMVDSSSLSLIKRDFALLYCGLPLPERTPLTYYLKQHLESKDEAISRAFWSQTLNDIPAGTHYAALSPNAGSRRATISMTLGENCATGLARLEVECGWPRLLLFEALWATVLHYHSGSRDVIFAGVRRDAGFPGVDTCVGFLDQTYPVCVSVEPNETFSKLFTKLCDYHASASSHAYLGYKEITRGLPKPVNTVITYSPGLNGPTTAGQLMGFPMAVFITGTTPVQITCCYSSEIPSADAEVVLQHFAQAISSAVRKFYLPHSLVGHIELASEEEKMSLIRGAMQTSRTGHRPYSTIVELFEQQASRIPDSDAVQFEDEKAITFGELDVQANQLARLLGLVRGEIIAVLIDRSTTLIVTILAILKAGAAYTILDPDGSVDRNRQIVESCDAPLVLANRVYCGSMPKAQPIEDCLYNSTTLDGSKLALDLQPEERCYVIYTSGSTGVPKGVVISHGAAATGMQYHSLNGLQRWLLFYSPTFSAAQRTMLSTLIHGGTLLLCSKQKLMTSLAVVLNQMRVEALGITPSALSILEPKQIPDVKQITLVGERIPHELVDIWSDKVHLRNTYGLSECTQLNFSNTLNAGGNPRILGRPLDTTQAYVLQPSTTDLSPIGVMGELCLAGPQLASGYLKDIEQTDRVFIPNPFGTGRLYRTGDVARALADGSFEIIGRIDFQVKINGQKVNPAEIDAALVQHDDVVSCATVALTHSGGLRLVSAIVLKPGSSWSAVLPSLRQHASKALPSYMVPSFWMPLDALPMTSNGKTDIKKLERMAEELGVAGFAQLDAADQGSNSRLLDEVEVKIAGVWSQVLGLRKRFLVLELTTLLDDTSLEEAAALANHQDSEAAGDDPDPFSLIDESHELVKQGSAVDAYPATPVQESILAASLQLDDDHYAYQRVWDVSGLDKGQLRTSFETVFARSDILRTSFTPRKRGFMQLLRADLALPWVELDQELDAYLAADKKQRLSISGPMVRIALLSERFLVVTMHHALFDFWSHRFLYDDVAAVYRGMTLLPRPPFKRFVKHIEGLDRSQNDGFWKSYLSNVEPTQLNTAPVEETSTLSQTLPFDLRKALQPHGISAATAIYTAWALVLSKRTGSQDVLFATTLSGRETAVLDVDRLDGPTLTLAPQRVSVSPEDSLLGLMRSVGKGLLQVIRYSPHGMRNALAAAQLRPDCMDTMVNILISPDDQNSETEQVFRPVGPRPVWQSEFTTLEITDVGGQTSVMLTGKMEQRHAQFVLDSFCHTIEAIAQHPGQAVETLAVMGDSERDFLSNDLSNRATLHIPTQELLHAAFERHAVQSPDAIAIDWDGEKQVTYAQLDRMANQMAHLLTQGFHVAVGDIVPLMLDKSINTVVALLGVMKAGAAYVPLSPDNPSDRNSFIINEVQAKMIITETQHSATIGVDGITRLYVDEVQLADFPFDRPNIDISPDCLAYLIYTSGSTGMPKGVKVPHRAAAAAVVSMAHVEGRHHGEWRTLQFANYVFDASVQDFFNTLSTAGTLCMGPTDKVQSDLPGAIQTMAARQSILTPTVAQLLNPEDVPGLETLIVGGEPLTKAVIEKWLPYSRILNVYGPTETSMVVSTKAVTTAERPNNIGAPFPTVMAFILQPDGLDLVPYGAPGELCIAGPQVTDGYLARDELTDSVFLRNELLKVDRMYRTGDLARWLPGGEIECLGRKDNQVKIHGHRIELGEIEQAILQAGMVQNTVVIPLKVNGKPQLGAFCIFKPSQSTEIQNAAQYRDLISQLRGQLTMLPSYMIPKYAFPLGDLPKLPSRKTDRKALKAQVEAMDALQLNQYSLECEVTSHEVSPVETDAEIALEELWSKVLAVAPESIGKRANFLALGGDSIAAISLASLARGAGYTLSVKNILKAPRLDAMAITMQTADSPATTVLRVFETPLSVTQAVQEAELRSDDVDYVYPAPPGQVEFLEQGHRPEQMWVLMAARRMPVDFDHASWVNATTKMTQLDDILRTSWLRVSNVEWYGVVLKQASPNIVVAPCGDDGEREQFLERFWEQRFAFGEPFIKYAILTYPDQTCEVVIKMDHAVYDGTLLRIFDDHFSALSRGVQVPEHGQFRDFAFSMYQSDRETTRDFWKKTLAGKCNRFPECETPRITASIKKLISTDLDTIARATGVTIPIVFQAAYQLWLSQTTGTPDVSFDYLLSGRNVDLGAIDPQTVNGTLANFLPVRSLVSPSITLDDYLQETQDMFWAITENGNIGLDEIYSAAGVSRHAAGNRSLFLFQPFEPSTKSTSESENLRWLVMAKSQVRMFQPYGLVVEVARALDSQHRLTVMYDQEVFNADQATNIAEHIMYVVEIIAEYANNPRISLQKVLHASSQR</sequence>
<dbReference type="SUPFAM" id="SSF47336">
    <property type="entry name" value="ACP-like"/>
    <property type="match status" value="1"/>
</dbReference>
<dbReference type="PANTHER" id="PTHR45527:SF1">
    <property type="entry name" value="FATTY ACID SYNTHASE"/>
    <property type="match status" value="1"/>
</dbReference>
<dbReference type="InterPro" id="IPR000873">
    <property type="entry name" value="AMP-dep_synth/lig_dom"/>
</dbReference>
<evidence type="ECO:0000256" key="4">
    <source>
        <dbReference type="ARBA" id="ARBA00023026"/>
    </source>
</evidence>
<dbReference type="Pfam" id="PF00668">
    <property type="entry name" value="Condensation"/>
    <property type="match status" value="3"/>
</dbReference>
<dbReference type="InterPro" id="IPR045851">
    <property type="entry name" value="AMP-bd_C_sf"/>
</dbReference>
<accession>A0A1L9PWR5</accession>
<dbReference type="GeneID" id="63733581"/>
<keyword evidence="1" id="KW-0596">Phosphopantetheine</keyword>
<dbReference type="InterPro" id="IPR023213">
    <property type="entry name" value="CAT-like_dom_sf"/>
</dbReference>
<dbReference type="GO" id="GO:0031177">
    <property type="term" value="F:phosphopantetheine binding"/>
    <property type="evidence" value="ECO:0007669"/>
    <property type="project" value="TreeGrafter"/>
</dbReference>
<dbReference type="Gene3D" id="1.10.1200.10">
    <property type="entry name" value="ACP-like"/>
    <property type="match status" value="1"/>
</dbReference>
<dbReference type="NCBIfam" id="TIGR01733">
    <property type="entry name" value="AA-adenyl-dom"/>
    <property type="match status" value="1"/>
</dbReference>
<dbReference type="InterPro" id="IPR009081">
    <property type="entry name" value="PP-bd_ACP"/>
</dbReference>
<dbReference type="Pfam" id="PF00501">
    <property type="entry name" value="AMP-binding"/>
    <property type="match status" value="2"/>
</dbReference>
<organism evidence="7 8">
    <name type="scientific">Aspergillus versicolor CBS 583.65</name>
    <dbReference type="NCBI Taxonomy" id="1036611"/>
    <lineage>
        <taxon>Eukaryota</taxon>
        <taxon>Fungi</taxon>
        <taxon>Dikarya</taxon>
        <taxon>Ascomycota</taxon>
        <taxon>Pezizomycotina</taxon>
        <taxon>Eurotiomycetes</taxon>
        <taxon>Eurotiomycetidae</taxon>
        <taxon>Eurotiales</taxon>
        <taxon>Aspergillaceae</taxon>
        <taxon>Aspergillus</taxon>
        <taxon>Aspergillus subgen. Nidulantes</taxon>
    </lineage>
</organism>
<dbReference type="GO" id="GO:0044550">
    <property type="term" value="P:secondary metabolite biosynthetic process"/>
    <property type="evidence" value="ECO:0007669"/>
    <property type="project" value="TreeGrafter"/>
</dbReference>
<evidence type="ECO:0000313" key="7">
    <source>
        <dbReference type="EMBL" id="OJJ05979.1"/>
    </source>
</evidence>
<dbReference type="InterPro" id="IPR025110">
    <property type="entry name" value="AMP-bd_C"/>
</dbReference>
<dbReference type="FunFam" id="3.40.50.980:FF:000001">
    <property type="entry name" value="Non-ribosomal peptide synthetase"/>
    <property type="match status" value="1"/>
</dbReference>